<dbReference type="GO" id="GO:0005576">
    <property type="term" value="C:extracellular region"/>
    <property type="evidence" value="ECO:0007669"/>
    <property type="project" value="TreeGrafter"/>
</dbReference>
<dbReference type="InterPro" id="IPR024516">
    <property type="entry name" value="Mce_C"/>
</dbReference>
<evidence type="ECO:0000313" key="4">
    <source>
        <dbReference type="EMBL" id="SIR66519.1"/>
    </source>
</evidence>
<keyword evidence="1" id="KW-0472">Membrane</keyword>
<protein>
    <submittedName>
        <fullName evidence="4">Phospholipid/cholesterol/gamma-HCH transport system substrate-binding protein</fullName>
    </submittedName>
</protein>
<keyword evidence="1" id="KW-1133">Transmembrane helix</keyword>
<evidence type="ECO:0000259" key="3">
    <source>
        <dbReference type="Pfam" id="PF11887"/>
    </source>
</evidence>
<dbReference type="Pfam" id="PF02470">
    <property type="entry name" value="MlaD"/>
    <property type="match status" value="1"/>
</dbReference>
<keyword evidence="5" id="KW-1185">Reference proteome</keyword>
<accession>A0A1N7CSG1</accession>
<dbReference type="InterPro" id="IPR052336">
    <property type="entry name" value="MlaD_Phospholipid_Transporter"/>
</dbReference>
<dbReference type="AlphaFoldDB" id="A0A1N7CSG1"/>
<reference evidence="4 5" key="1">
    <citation type="submission" date="2017-01" db="EMBL/GenBank/DDBJ databases">
        <authorList>
            <person name="Mah S.A."/>
            <person name="Swanson W.J."/>
            <person name="Moy G.W."/>
            <person name="Vacquier V.D."/>
        </authorList>
    </citation>
    <scope>NUCLEOTIDE SEQUENCE [LARGE SCALE GENOMIC DNA]</scope>
    <source>
        <strain evidence="4 5">CPCC 203464</strain>
    </source>
</reference>
<keyword evidence="1" id="KW-0812">Transmembrane</keyword>
<feature type="transmembrane region" description="Helical" evidence="1">
    <location>
        <begin position="6"/>
        <end position="27"/>
    </location>
</feature>
<dbReference type="PANTHER" id="PTHR33371">
    <property type="entry name" value="INTERMEMBRANE PHOSPHOLIPID TRANSPORT SYSTEM BINDING PROTEIN MLAD-RELATED"/>
    <property type="match status" value="1"/>
</dbReference>
<dbReference type="InterPro" id="IPR005693">
    <property type="entry name" value="Mce"/>
</dbReference>
<organism evidence="4 5">
    <name type="scientific">Williamsia sterculiae</name>
    <dbReference type="NCBI Taxonomy" id="1344003"/>
    <lineage>
        <taxon>Bacteria</taxon>
        <taxon>Bacillati</taxon>
        <taxon>Actinomycetota</taxon>
        <taxon>Actinomycetes</taxon>
        <taxon>Mycobacteriales</taxon>
        <taxon>Nocardiaceae</taxon>
        <taxon>Williamsia</taxon>
    </lineage>
</organism>
<dbReference type="GO" id="GO:0051701">
    <property type="term" value="P:biological process involved in interaction with host"/>
    <property type="evidence" value="ECO:0007669"/>
    <property type="project" value="TreeGrafter"/>
</dbReference>
<dbReference type="PANTHER" id="PTHR33371:SF17">
    <property type="entry name" value="MCE-FAMILY PROTEIN MCE1B"/>
    <property type="match status" value="1"/>
</dbReference>
<evidence type="ECO:0000313" key="5">
    <source>
        <dbReference type="Proteomes" id="UP000186218"/>
    </source>
</evidence>
<dbReference type="Pfam" id="PF11887">
    <property type="entry name" value="Mce4_CUP1"/>
    <property type="match status" value="1"/>
</dbReference>
<feature type="domain" description="Mce/MlaD" evidence="2">
    <location>
        <begin position="35"/>
        <end position="111"/>
    </location>
</feature>
<dbReference type="NCBIfam" id="TIGR00996">
    <property type="entry name" value="Mtu_fam_mce"/>
    <property type="match status" value="1"/>
</dbReference>
<dbReference type="InterPro" id="IPR003399">
    <property type="entry name" value="Mce/MlaD"/>
</dbReference>
<evidence type="ECO:0000259" key="2">
    <source>
        <dbReference type="Pfam" id="PF02470"/>
    </source>
</evidence>
<name>A0A1N7CSG1_9NOCA</name>
<dbReference type="Proteomes" id="UP000186218">
    <property type="component" value="Unassembled WGS sequence"/>
</dbReference>
<evidence type="ECO:0000256" key="1">
    <source>
        <dbReference type="SAM" id="Phobius"/>
    </source>
</evidence>
<gene>
    <name evidence="4" type="ORF">SAMN05445060_0336</name>
</gene>
<sequence>MFRATAIKLGIFAVIMVLIFVGLVVVFSQYRSGSTTPYTARFTDASQLKEGNRVRIAGVDVGQVTGVGLTADNQAQIGFDVDSTFPLPTSVHALIRYENLTGDRYLELQEGAGDPSRTLPAKSTIPVTQTEPALDLDKLLGGFKPLFKTLDAQQVNELSASLIEVFQGQGPALTQLLQNTAQFTDTLADRDRLIGDVIDNLNATLGTFQADSRGLDQSVDRLQQLITGLSRQRGTVGSALTNTSQLTTDLAGLLVQTRPDIRSTVTDTGKVSDEVLKGEPYVRGLLTRLPEDFRKLSNLGSYGAWLQIWLCQVNIFFTGPNGQDLIWRPVDDSGPTQNPGGRCRPR</sequence>
<dbReference type="STRING" id="1344003.SAMN05445060_0336"/>
<proteinExistence type="predicted"/>
<dbReference type="EMBL" id="FTNT01000001">
    <property type="protein sequence ID" value="SIR66519.1"/>
    <property type="molecule type" value="Genomic_DNA"/>
</dbReference>
<feature type="domain" description="Mammalian cell entry C-terminal" evidence="3">
    <location>
        <begin position="117"/>
        <end position="324"/>
    </location>
</feature>